<dbReference type="InterPro" id="IPR013083">
    <property type="entry name" value="Znf_RING/FYVE/PHD"/>
</dbReference>
<dbReference type="PANTHER" id="PTHR15898:SF13">
    <property type="entry name" value="BIFUNCTIONAL APOPTOSIS REGULATOR"/>
    <property type="match status" value="1"/>
</dbReference>
<reference evidence="7 8" key="1">
    <citation type="journal article" date="2011" name="PLoS Genet.">
        <title>Finished genome of the fungal wheat pathogen Mycosphaerella graminicola reveals dispensome structure, chromosome plasticity, and stealth pathogenesis.</title>
        <authorList>
            <person name="Goodwin S.B."/>
            <person name="Ben M'barek S."/>
            <person name="Dhillon B."/>
            <person name="Wittenberg A.H.J."/>
            <person name="Crane C.F."/>
            <person name="Hane J.K."/>
            <person name="Foster A.J."/>
            <person name="Van der Lee T.A.J."/>
            <person name="Grimwood J."/>
            <person name="Aerts A."/>
            <person name="Antoniw J."/>
            <person name="Bailey A."/>
            <person name="Bluhm B."/>
            <person name="Bowler J."/>
            <person name="Bristow J."/>
            <person name="van der Burgt A."/>
            <person name="Canto-Canche B."/>
            <person name="Churchill A.C.L."/>
            <person name="Conde-Ferraez L."/>
            <person name="Cools H.J."/>
            <person name="Coutinho P.M."/>
            <person name="Csukai M."/>
            <person name="Dehal P."/>
            <person name="De Wit P."/>
            <person name="Donzelli B."/>
            <person name="van de Geest H.C."/>
            <person name="van Ham R.C.H.J."/>
            <person name="Hammond-Kosack K.E."/>
            <person name="Henrissat B."/>
            <person name="Kilian A."/>
            <person name="Kobayashi A.K."/>
            <person name="Koopmann E."/>
            <person name="Kourmpetis Y."/>
            <person name="Kuzniar A."/>
            <person name="Lindquist E."/>
            <person name="Lombard V."/>
            <person name="Maliepaard C."/>
            <person name="Martins N."/>
            <person name="Mehrabi R."/>
            <person name="Nap J.P.H."/>
            <person name="Ponomarenko A."/>
            <person name="Rudd J.J."/>
            <person name="Salamov A."/>
            <person name="Schmutz J."/>
            <person name="Schouten H.J."/>
            <person name="Shapiro H."/>
            <person name="Stergiopoulos I."/>
            <person name="Torriani S.F.F."/>
            <person name="Tu H."/>
            <person name="de Vries R.P."/>
            <person name="Waalwijk C."/>
            <person name="Ware S.B."/>
            <person name="Wiebenga A."/>
            <person name="Zwiers L.-H."/>
            <person name="Oliver R.P."/>
            <person name="Grigoriev I.V."/>
            <person name="Kema G.H.J."/>
        </authorList>
    </citation>
    <scope>NUCLEOTIDE SEQUENCE [LARGE SCALE GENOMIC DNA]</scope>
    <source>
        <strain evidence="8">CBS 115943 / IPO323</strain>
    </source>
</reference>
<feature type="compositionally biased region" description="Acidic residues" evidence="5">
    <location>
        <begin position="276"/>
        <end position="286"/>
    </location>
</feature>
<keyword evidence="1" id="KW-0479">Metal-binding</keyword>
<dbReference type="GeneID" id="13401113"/>
<dbReference type="RefSeq" id="XP_003850595.1">
    <property type="nucleotide sequence ID" value="XM_003850547.1"/>
</dbReference>
<protein>
    <recommendedName>
        <fullName evidence="6">RING-type domain-containing protein</fullName>
    </recommendedName>
</protein>
<evidence type="ECO:0000259" key="6">
    <source>
        <dbReference type="PROSITE" id="PS50089"/>
    </source>
</evidence>
<evidence type="ECO:0000313" key="7">
    <source>
        <dbReference type="EMBL" id="EGP85571.1"/>
    </source>
</evidence>
<feature type="compositionally biased region" description="Polar residues" evidence="5">
    <location>
        <begin position="1"/>
        <end position="12"/>
    </location>
</feature>
<dbReference type="HOGENOM" id="CLU_517978_0_0_1"/>
<dbReference type="GO" id="GO:0005634">
    <property type="term" value="C:nucleus"/>
    <property type="evidence" value="ECO:0007669"/>
    <property type="project" value="TreeGrafter"/>
</dbReference>
<keyword evidence="8" id="KW-1185">Reference proteome</keyword>
<evidence type="ECO:0000256" key="4">
    <source>
        <dbReference type="PROSITE-ProRule" id="PRU00175"/>
    </source>
</evidence>
<dbReference type="Gene3D" id="3.30.40.10">
    <property type="entry name" value="Zinc/RING finger domain, C3HC4 (zinc finger)"/>
    <property type="match status" value="1"/>
</dbReference>
<feature type="region of interest" description="Disordered" evidence="5">
    <location>
        <begin position="1"/>
        <end position="25"/>
    </location>
</feature>
<dbReference type="PROSITE" id="PS00518">
    <property type="entry name" value="ZF_RING_1"/>
    <property type="match status" value="1"/>
</dbReference>
<feature type="compositionally biased region" description="Polar residues" evidence="5">
    <location>
        <begin position="303"/>
        <end position="316"/>
    </location>
</feature>
<proteinExistence type="predicted"/>
<dbReference type="GO" id="GO:0061630">
    <property type="term" value="F:ubiquitin protein ligase activity"/>
    <property type="evidence" value="ECO:0007669"/>
    <property type="project" value="TreeGrafter"/>
</dbReference>
<dbReference type="CDD" id="cd16568">
    <property type="entry name" value="RING-HC_ScPSH1-like"/>
    <property type="match status" value="1"/>
</dbReference>
<feature type="compositionally biased region" description="Acidic residues" evidence="5">
    <location>
        <begin position="245"/>
        <end position="257"/>
    </location>
</feature>
<evidence type="ECO:0000256" key="5">
    <source>
        <dbReference type="SAM" id="MobiDB-lite"/>
    </source>
</evidence>
<accession>F9XEN5</accession>
<dbReference type="OrthoDB" id="6105938at2759"/>
<dbReference type="GO" id="GO:0043161">
    <property type="term" value="P:proteasome-mediated ubiquitin-dependent protein catabolic process"/>
    <property type="evidence" value="ECO:0007669"/>
    <property type="project" value="TreeGrafter"/>
</dbReference>
<dbReference type="GO" id="GO:0008270">
    <property type="term" value="F:zinc ion binding"/>
    <property type="evidence" value="ECO:0007669"/>
    <property type="project" value="UniProtKB-KW"/>
</dbReference>
<feature type="compositionally biased region" description="Acidic residues" evidence="5">
    <location>
        <begin position="476"/>
        <end position="486"/>
    </location>
</feature>
<name>F9XEN5_ZYMTI</name>
<dbReference type="SUPFAM" id="SSF57850">
    <property type="entry name" value="RING/U-box"/>
    <property type="match status" value="1"/>
</dbReference>
<dbReference type="Proteomes" id="UP000008062">
    <property type="component" value="Chromosome 7"/>
</dbReference>
<sequence length="526" mass="59119">MSTDGSVQTAEGSSRKRLKISRTAGRPVGTTLLDPIAIKSDSPAKVAVTDDAQPKEETIQQNCHHEQSLRKLHTDLDDMRHIITCKVCQRFLYEPYTLTCGHTFCYSCLSQWMGQNHKKTCPDCRTIVREQPTPAYLIKEMVFIFVKRSELLPDGETSEEHYQMANEEAEIVTRDKANVDDSKGGLFMGAFKRSLRRPLQAIHDPSDHVDRCPQCLHEVEDGHCNNCNVRVRTEFDDSDYMSSDSGEDGEEEEDSDVDHELAQDHPGYVGFQYPDPDSDATLDDDEIRPGPDGYITAADMQELRNQGYSTPPNGGYSSDDDEEDPEMEGFIDDDVVQYDTGEDNLSDASVQEQAAPRRQRRNAPVVLSDDDDEDDDVQVQVPNRRRLVTRRPARQSPVEIVDDSSNSDSDDEPVQRNSQRPRARVSRAVSISSSEESSDDGEDDGATPRRYNFSPVDDEEEEMQRAMHNSIHPDSEESNDDSDDQSEVVQGEGEGEEDSDGSDESDEQSETDRWALSCQLSKPKQC</sequence>
<evidence type="ECO:0000313" key="8">
    <source>
        <dbReference type="Proteomes" id="UP000008062"/>
    </source>
</evidence>
<dbReference type="InterPro" id="IPR017907">
    <property type="entry name" value="Znf_RING_CS"/>
</dbReference>
<dbReference type="eggNOG" id="KOG2177">
    <property type="taxonomic scope" value="Eukaryota"/>
</dbReference>
<feature type="compositionally biased region" description="Basic residues" evidence="5">
    <location>
        <begin position="383"/>
        <end position="393"/>
    </location>
</feature>
<dbReference type="PANTHER" id="PTHR15898">
    <property type="entry name" value="BIFUNCTIONAL APOPTOSIS REGULATOR"/>
    <property type="match status" value="1"/>
</dbReference>
<evidence type="ECO:0000256" key="2">
    <source>
        <dbReference type="ARBA" id="ARBA00022771"/>
    </source>
</evidence>
<gene>
    <name evidence="7" type="ORF">MYCGRDRAFT_110075</name>
</gene>
<dbReference type="STRING" id="336722.F9XEN5"/>
<keyword evidence="2 4" id="KW-0863">Zinc-finger</keyword>
<dbReference type="AlphaFoldDB" id="F9XEN5"/>
<feature type="region of interest" description="Disordered" evidence="5">
    <location>
        <begin position="237"/>
        <end position="526"/>
    </location>
</feature>
<feature type="compositionally biased region" description="Acidic residues" evidence="5">
    <location>
        <begin position="493"/>
        <end position="509"/>
    </location>
</feature>
<keyword evidence="3" id="KW-0862">Zinc</keyword>
<organism evidence="7 8">
    <name type="scientific">Zymoseptoria tritici (strain CBS 115943 / IPO323)</name>
    <name type="common">Speckled leaf blotch fungus</name>
    <name type="synonym">Septoria tritici</name>
    <dbReference type="NCBI Taxonomy" id="336722"/>
    <lineage>
        <taxon>Eukaryota</taxon>
        <taxon>Fungi</taxon>
        <taxon>Dikarya</taxon>
        <taxon>Ascomycota</taxon>
        <taxon>Pezizomycotina</taxon>
        <taxon>Dothideomycetes</taxon>
        <taxon>Dothideomycetidae</taxon>
        <taxon>Mycosphaerellales</taxon>
        <taxon>Mycosphaerellaceae</taxon>
        <taxon>Zymoseptoria</taxon>
    </lineage>
</organism>
<feature type="compositionally biased region" description="Acidic residues" evidence="5">
    <location>
        <begin position="318"/>
        <end position="345"/>
    </location>
</feature>
<dbReference type="Pfam" id="PF13923">
    <property type="entry name" value="zf-C3HC4_2"/>
    <property type="match status" value="1"/>
</dbReference>
<dbReference type="SMART" id="SM00184">
    <property type="entry name" value="RING"/>
    <property type="match status" value="1"/>
</dbReference>
<feature type="compositionally biased region" description="Acidic residues" evidence="5">
    <location>
        <begin position="436"/>
        <end position="445"/>
    </location>
</feature>
<dbReference type="InterPro" id="IPR001841">
    <property type="entry name" value="Znf_RING"/>
</dbReference>
<dbReference type="InParanoid" id="F9XEN5"/>
<dbReference type="OMA" id="NSEMTDY"/>
<evidence type="ECO:0000256" key="1">
    <source>
        <dbReference type="ARBA" id="ARBA00022723"/>
    </source>
</evidence>
<dbReference type="KEGG" id="ztr:MYCGRDRAFT_110075"/>
<evidence type="ECO:0000256" key="3">
    <source>
        <dbReference type="ARBA" id="ARBA00022833"/>
    </source>
</evidence>
<dbReference type="EMBL" id="CM001202">
    <property type="protein sequence ID" value="EGP85571.1"/>
    <property type="molecule type" value="Genomic_DNA"/>
</dbReference>
<dbReference type="PROSITE" id="PS50089">
    <property type="entry name" value="ZF_RING_2"/>
    <property type="match status" value="1"/>
</dbReference>
<feature type="domain" description="RING-type" evidence="6">
    <location>
        <begin position="85"/>
        <end position="125"/>
    </location>
</feature>
<feature type="compositionally biased region" description="Acidic residues" evidence="5">
    <location>
        <begin position="368"/>
        <end position="377"/>
    </location>
</feature>
<feature type="compositionally biased region" description="Low complexity" evidence="5">
    <location>
        <begin position="350"/>
        <end position="367"/>
    </location>
</feature>